<dbReference type="InterPro" id="IPR008271">
    <property type="entry name" value="Ser/Thr_kinase_AS"/>
</dbReference>
<dbReference type="Proteomes" id="UP001172101">
    <property type="component" value="Unassembled WGS sequence"/>
</dbReference>
<accession>A0AA40DVI2</accession>
<dbReference type="EMBL" id="JAUIRO010000004">
    <property type="protein sequence ID" value="KAK0717155.1"/>
    <property type="molecule type" value="Genomic_DNA"/>
</dbReference>
<dbReference type="GO" id="GO:0005524">
    <property type="term" value="F:ATP binding"/>
    <property type="evidence" value="ECO:0007669"/>
    <property type="project" value="InterPro"/>
</dbReference>
<dbReference type="InterPro" id="IPR000719">
    <property type="entry name" value="Prot_kinase_dom"/>
</dbReference>
<dbReference type="SUPFAM" id="SSF56112">
    <property type="entry name" value="Protein kinase-like (PK-like)"/>
    <property type="match status" value="1"/>
</dbReference>
<dbReference type="GeneID" id="85317430"/>
<evidence type="ECO:0000313" key="2">
    <source>
        <dbReference type="EMBL" id="KAK0717155.1"/>
    </source>
</evidence>
<keyword evidence="2" id="KW-0418">Kinase</keyword>
<organism evidence="2 3">
    <name type="scientific">Lasiosphaeria miniovina</name>
    <dbReference type="NCBI Taxonomy" id="1954250"/>
    <lineage>
        <taxon>Eukaryota</taxon>
        <taxon>Fungi</taxon>
        <taxon>Dikarya</taxon>
        <taxon>Ascomycota</taxon>
        <taxon>Pezizomycotina</taxon>
        <taxon>Sordariomycetes</taxon>
        <taxon>Sordariomycetidae</taxon>
        <taxon>Sordariales</taxon>
        <taxon>Lasiosphaeriaceae</taxon>
        <taxon>Lasiosphaeria</taxon>
    </lineage>
</organism>
<name>A0AA40DVI2_9PEZI</name>
<dbReference type="AlphaFoldDB" id="A0AA40DVI2"/>
<dbReference type="GO" id="GO:0004674">
    <property type="term" value="F:protein serine/threonine kinase activity"/>
    <property type="evidence" value="ECO:0007669"/>
    <property type="project" value="TreeGrafter"/>
</dbReference>
<dbReference type="SMART" id="SM00220">
    <property type="entry name" value="S_TKc"/>
    <property type="match status" value="1"/>
</dbReference>
<dbReference type="PANTHER" id="PTHR44167:SF24">
    <property type="entry name" value="SERINE_THREONINE-PROTEIN KINASE CHK2"/>
    <property type="match status" value="1"/>
</dbReference>
<gene>
    <name evidence="2" type="ORF">B0T26DRAFT_285272</name>
</gene>
<dbReference type="InterPro" id="IPR011009">
    <property type="entry name" value="Kinase-like_dom_sf"/>
</dbReference>
<dbReference type="PROSITE" id="PS00108">
    <property type="entry name" value="PROTEIN_KINASE_ST"/>
    <property type="match status" value="1"/>
</dbReference>
<dbReference type="Gene3D" id="1.10.510.10">
    <property type="entry name" value="Transferase(Phosphotransferase) domain 1"/>
    <property type="match status" value="1"/>
</dbReference>
<keyword evidence="3" id="KW-1185">Reference proteome</keyword>
<dbReference type="GO" id="GO:0051598">
    <property type="term" value="P:meiotic recombination checkpoint signaling"/>
    <property type="evidence" value="ECO:0007669"/>
    <property type="project" value="TreeGrafter"/>
</dbReference>
<evidence type="ECO:0000313" key="3">
    <source>
        <dbReference type="Proteomes" id="UP001172101"/>
    </source>
</evidence>
<dbReference type="RefSeq" id="XP_060295948.1">
    <property type="nucleotide sequence ID" value="XM_060434160.1"/>
</dbReference>
<keyword evidence="2" id="KW-0808">Transferase</keyword>
<sequence>MCDNIVQYILEYSTAAPVLRMILEYAPLGTLEDQAGVEWFSPQESLEILRQGLSALRHLHEREDPIVHRDIKPGNILVQSRNPLHIKLSDFGLSKESQDYLNTLCGTRLYAAPEIFRHQSYDSAVDIWSLGVVIFEYAHQLPNFRGSQPFDGLRWTD</sequence>
<feature type="domain" description="Protein kinase" evidence="1">
    <location>
        <begin position="1"/>
        <end position="157"/>
    </location>
</feature>
<dbReference type="GO" id="GO:0005737">
    <property type="term" value="C:cytoplasm"/>
    <property type="evidence" value="ECO:0007669"/>
    <property type="project" value="TreeGrafter"/>
</dbReference>
<dbReference type="PANTHER" id="PTHR44167">
    <property type="entry name" value="OVARIAN-SPECIFIC SERINE/THREONINE-PROTEIN KINASE LOK-RELATED"/>
    <property type="match status" value="1"/>
</dbReference>
<protein>
    <submittedName>
        <fullName evidence="2">Kinase-like domain-containing protein</fullName>
    </submittedName>
</protein>
<dbReference type="PROSITE" id="PS50011">
    <property type="entry name" value="PROTEIN_KINASE_DOM"/>
    <property type="match status" value="1"/>
</dbReference>
<reference evidence="2" key="1">
    <citation type="submission" date="2023-06" db="EMBL/GenBank/DDBJ databases">
        <title>Genome-scale phylogeny and comparative genomics of the fungal order Sordariales.</title>
        <authorList>
            <consortium name="Lawrence Berkeley National Laboratory"/>
            <person name="Hensen N."/>
            <person name="Bonometti L."/>
            <person name="Westerberg I."/>
            <person name="Brannstrom I.O."/>
            <person name="Guillou S."/>
            <person name="Cros-Aarteil S."/>
            <person name="Calhoun S."/>
            <person name="Haridas S."/>
            <person name="Kuo A."/>
            <person name="Mondo S."/>
            <person name="Pangilinan J."/>
            <person name="Riley R."/>
            <person name="LaButti K."/>
            <person name="Andreopoulos B."/>
            <person name="Lipzen A."/>
            <person name="Chen C."/>
            <person name="Yanf M."/>
            <person name="Daum C."/>
            <person name="Ng V."/>
            <person name="Clum A."/>
            <person name="Steindorff A."/>
            <person name="Ohm R."/>
            <person name="Martin F."/>
            <person name="Silar P."/>
            <person name="Natvig D."/>
            <person name="Lalanne C."/>
            <person name="Gautier V."/>
            <person name="Ament-velasquez S.L."/>
            <person name="Kruys A."/>
            <person name="Hutchinson M.I."/>
            <person name="Powell A.J."/>
            <person name="Barry K."/>
            <person name="Miller A.N."/>
            <person name="Grigoriev I.V."/>
            <person name="Debuchy R."/>
            <person name="Gladieux P."/>
            <person name="Thoren M.H."/>
            <person name="Johannesson H."/>
        </authorList>
    </citation>
    <scope>NUCLEOTIDE SEQUENCE</scope>
    <source>
        <strain evidence="2">SMH2392-1A</strain>
    </source>
</reference>
<comment type="caution">
    <text evidence="2">The sequence shown here is derived from an EMBL/GenBank/DDBJ whole genome shotgun (WGS) entry which is preliminary data.</text>
</comment>
<dbReference type="GO" id="GO:0005634">
    <property type="term" value="C:nucleus"/>
    <property type="evidence" value="ECO:0007669"/>
    <property type="project" value="TreeGrafter"/>
</dbReference>
<dbReference type="Pfam" id="PF00069">
    <property type="entry name" value="Pkinase"/>
    <property type="match status" value="1"/>
</dbReference>
<evidence type="ECO:0000259" key="1">
    <source>
        <dbReference type="PROSITE" id="PS50011"/>
    </source>
</evidence>
<proteinExistence type="predicted"/>